<dbReference type="GO" id="GO:0005886">
    <property type="term" value="C:plasma membrane"/>
    <property type="evidence" value="ECO:0007669"/>
    <property type="project" value="TreeGrafter"/>
</dbReference>
<sequence>MQVNEAFEVTENEDVANKNIENEKPRERWGEDIHFLLSCIAMSVGLGNVWRFPFTAYENGGGAFLVPYLIILVLVGRPIYFLEMCLGQFTSKGTIKTFKFLTPALMGVAFGQVFGGFLVTSYYCSLLALSLFYLFHSFTLNLPWAECAPEWKHDPITCISSKEVNITNYTIQKYRSSSELWFVRKVLKEKTDISDGIGLPDLQLTSFLLLSWVIIFVLSARGIKASGKASYFLALFPYVILCALLIRAVTLEGSVKGILYFIRPQWNKLLKAKVWFSAITQCFFSLNIGSGVITTYASYNKFKHNIYRDALIVTSVDTLTSIVSGITIFSILGNLAHQLGVEVTQVVSSGGTRLAFVSYPDAIAKFNAVPWLFSIMFFLMLYVLGVGSLFAGQTLLYTFIKDWLPSLKRWQVSLTVALSGFLIGLPYVTPGGQFVLTLVDYFGVTFLFFILTTLEVVVVVWWYGLENFCTDIEYMINRKIGIYWKLCWGVFTPCVLLMVLIYFLSTLEKLKYGVYEFSDNVLIIGWCLFGFGLAQPIVWWLIFLYTKRKLGMRQAIVDSFSHDCWRPSDNNNYEQWLKFKSLQREEELKHERSWLGKKVNFYLRK</sequence>
<keyword evidence="9" id="KW-0406">Ion transport</keyword>
<dbReference type="AlphaFoldDB" id="A0AAN7SNQ5"/>
<keyword evidence="8 14" id="KW-0915">Sodium</keyword>
<dbReference type="Pfam" id="PF00209">
    <property type="entry name" value="SNF"/>
    <property type="match status" value="1"/>
</dbReference>
<name>A0AAN7SNQ5_9COLE</name>
<evidence type="ECO:0000256" key="6">
    <source>
        <dbReference type="ARBA" id="ARBA00022970"/>
    </source>
</evidence>
<evidence type="ECO:0000256" key="4">
    <source>
        <dbReference type="ARBA" id="ARBA00022692"/>
    </source>
</evidence>
<dbReference type="PROSITE" id="PS00610">
    <property type="entry name" value="NA_NEUROTRAN_SYMP_1"/>
    <property type="match status" value="1"/>
</dbReference>
<keyword evidence="10 16" id="KW-0472">Membrane</keyword>
<dbReference type="PANTHER" id="PTHR11616">
    <property type="entry name" value="SODIUM/CHLORIDE DEPENDENT TRANSPORTER"/>
    <property type="match status" value="1"/>
</dbReference>
<accession>A0AAN7SNQ5</accession>
<dbReference type="InterPro" id="IPR000175">
    <property type="entry name" value="Na/ntran_symport"/>
</dbReference>
<keyword evidence="5 15" id="KW-0769">Symport</keyword>
<evidence type="ECO:0000256" key="15">
    <source>
        <dbReference type="RuleBase" id="RU003732"/>
    </source>
</evidence>
<dbReference type="CDD" id="cd10324">
    <property type="entry name" value="SLC6sbd"/>
    <property type="match status" value="1"/>
</dbReference>
<evidence type="ECO:0000256" key="13">
    <source>
        <dbReference type="ARBA" id="ARBA00037785"/>
    </source>
</evidence>
<feature type="transmembrane region" description="Helical" evidence="16">
    <location>
        <begin position="412"/>
        <end position="429"/>
    </location>
</feature>
<evidence type="ECO:0000313" key="18">
    <source>
        <dbReference type="Proteomes" id="UP001353858"/>
    </source>
</evidence>
<comment type="function">
    <text evidence="13">Unusual broad substrate spectrum amino acid:sodium cotransporter that promotes absorption of the D isomers of essential amino acids. Neutral amino acids are the preferred substrates, especially methionine and phenylalanine.</text>
</comment>
<feature type="transmembrane region" description="Helical" evidence="16">
    <location>
        <begin position="33"/>
        <end position="50"/>
    </location>
</feature>
<dbReference type="SUPFAM" id="SSF161070">
    <property type="entry name" value="SNF-like"/>
    <property type="match status" value="1"/>
</dbReference>
<gene>
    <name evidence="17" type="ORF">RN001_013410</name>
</gene>
<feature type="transmembrane region" description="Helical" evidence="16">
    <location>
        <begin position="103"/>
        <end position="135"/>
    </location>
</feature>
<feature type="transmembrane region" description="Helical" evidence="16">
    <location>
        <begin position="62"/>
        <end position="82"/>
    </location>
</feature>
<keyword evidence="6" id="KW-0029">Amino-acid transport</keyword>
<feature type="transmembrane region" description="Helical" evidence="16">
    <location>
        <begin position="371"/>
        <end position="400"/>
    </location>
</feature>
<evidence type="ECO:0000256" key="3">
    <source>
        <dbReference type="ARBA" id="ARBA00022448"/>
    </source>
</evidence>
<keyword evidence="11" id="KW-0325">Glycoprotein</keyword>
<evidence type="ECO:0000256" key="5">
    <source>
        <dbReference type="ARBA" id="ARBA00022847"/>
    </source>
</evidence>
<keyword evidence="14" id="KW-0479">Metal-binding</keyword>
<evidence type="ECO:0000256" key="16">
    <source>
        <dbReference type="SAM" id="Phobius"/>
    </source>
</evidence>
<evidence type="ECO:0000256" key="2">
    <source>
        <dbReference type="ARBA" id="ARBA00006459"/>
    </source>
</evidence>
<protein>
    <recommendedName>
        <fullName evidence="15">Transporter</fullName>
    </recommendedName>
</protein>
<dbReference type="GO" id="GO:0046872">
    <property type="term" value="F:metal ion binding"/>
    <property type="evidence" value="ECO:0007669"/>
    <property type="project" value="UniProtKB-KW"/>
</dbReference>
<evidence type="ECO:0000256" key="7">
    <source>
        <dbReference type="ARBA" id="ARBA00022989"/>
    </source>
</evidence>
<feature type="transmembrane region" description="Helical" evidence="16">
    <location>
        <begin position="311"/>
        <end position="332"/>
    </location>
</feature>
<dbReference type="InterPro" id="IPR037272">
    <property type="entry name" value="SNS_sf"/>
</dbReference>
<dbReference type="GO" id="GO:0015179">
    <property type="term" value="F:L-amino acid transmembrane transporter activity"/>
    <property type="evidence" value="ECO:0007669"/>
    <property type="project" value="TreeGrafter"/>
</dbReference>
<evidence type="ECO:0000313" key="17">
    <source>
        <dbReference type="EMBL" id="KAK4874050.1"/>
    </source>
</evidence>
<feature type="transmembrane region" description="Helical" evidence="16">
    <location>
        <begin position="441"/>
        <end position="463"/>
    </location>
</feature>
<dbReference type="PRINTS" id="PR00176">
    <property type="entry name" value="NANEUSMPORT"/>
</dbReference>
<feature type="binding site" evidence="14">
    <location>
        <position position="285"/>
    </location>
    <ligand>
        <name>Na(+)</name>
        <dbReference type="ChEBI" id="CHEBI:29101"/>
        <label>1</label>
    </ligand>
</feature>
<comment type="caution">
    <text evidence="17">The sequence shown here is derived from an EMBL/GenBank/DDBJ whole genome shotgun (WGS) entry which is preliminary data.</text>
</comment>
<feature type="binding site" evidence="14">
    <location>
        <position position="48"/>
    </location>
    <ligand>
        <name>Na(+)</name>
        <dbReference type="ChEBI" id="CHEBI:29101"/>
        <label>1</label>
    </ligand>
</feature>
<dbReference type="PROSITE" id="PS50267">
    <property type="entry name" value="NA_NEUROTRAN_SYMP_3"/>
    <property type="match status" value="1"/>
</dbReference>
<keyword evidence="7 16" id="KW-1133">Transmembrane helix</keyword>
<dbReference type="EMBL" id="JARPUR010000006">
    <property type="protein sequence ID" value="KAK4874050.1"/>
    <property type="molecule type" value="Genomic_DNA"/>
</dbReference>
<feature type="binding site" evidence="14">
    <location>
        <position position="384"/>
    </location>
    <ligand>
        <name>Na(+)</name>
        <dbReference type="ChEBI" id="CHEBI:29101"/>
        <label>1</label>
    </ligand>
</feature>
<keyword evidence="4 15" id="KW-0812">Transmembrane</keyword>
<dbReference type="GO" id="GO:0005283">
    <property type="term" value="F:amino acid:sodium symporter activity"/>
    <property type="evidence" value="ECO:0007669"/>
    <property type="project" value="TreeGrafter"/>
</dbReference>
<comment type="similarity">
    <text evidence="2 15">Belongs to the sodium:neurotransmitter symporter (SNF) (TC 2.A.22) family.</text>
</comment>
<dbReference type="Proteomes" id="UP001353858">
    <property type="component" value="Unassembled WGS sequence"/>
</dbReference>
<dbReference type="PANTHER" id="PTHR11616:SF321">
    <property type="entry name" value="SODIUM-DEPENDENT NUTRIENT AMINO ACID TRANSPORTER 1-RELATED"/>
    <property type="match status" value="1"/>
</dbReference>
<feature type="transmembrane region" description="Helical" evidence="16">
    <location>
        <begin position="235"/>
        <end position="262"/>
    </location>
</feature>
<organism evidence="17 18">
    <name type="scientific">Aquatica leii</name>
    <dbReference type="NCBI Taxonomy" id="1421715"/>
    <lineage>
        <taxon>Eukaryota</taxon>
        <taxon>Metazoa</taxon>
        <taxon>Ecdysozoa</taxon>
        <taxon>Arthropoda</taxon>
        <taxon>Hexapoda</taxon>
        <taxon>Insecta</taxon>
        <taxon>Pterygota</taxon>
        <taxon>Neoptera</taxon>
        <taxon>Endopterygota</taxon>
        <taxon>Coleoptera</taxon>
        <taxon>Polyphaga</taxon>
        <taxon>Elateriformia</taxon>
        <taxon>Elateroidea</taxon>
        <taxon>Lampyridae</taxon>
        <taxon>Luciolinae</taxon>
        <taxon>Aquatica</taxon>
    </lineage>
</organism>
<feature type="transmembrane region" description="Helical" evidence="16">
    <location>
        <begin position="523"/>
        <end position="545"/>
    </location>
</feature>
<evidence type="ECO:0000256" key="8">
    <source>
        <dbReference type="ARBA" id="ARBA00023053"/>
    </source>
</evidence>
<comment type="subcellular location">
    <subcellularLocation>
        <location evidence="1">Membrane</location>
        <topology evidence="1">Multi-pass membrane protein</topology>
    </subcellularLocation>
</comment>
<evidence type="ECO:0000256" key="1">
    <source>
        <dbReference type="ARBA" id="ARBA00004141"/>
    </source>
</evidence>
<keyword evidence="12" id="KW-0739">Sodium transport</keyword>
<evidence type="ECO:0000256" key="14">
    <source>
        <dbReference type="PIRSR" id="PIRSR600175-1"/>
    </source>
</evidence>
<evidence type="ECO:0000256" key="11">
    <source>
        <dbReference type="ARBA" id="ARBA00023180"/>
    </source>
</evidence>
<proteinExistence type="inferred from homology"/>
<keyword evidence="18" id="KW-1185">Reference proteome</keyword>
<evidence type="ECO:0000256" key="9">
    <source>
        <dbReference type="ARBA" id="ARBA00023065"/>
    </source>
</evidence>
<evidence type="ECO:0000256" key="12">
    <source>
        <dbReference type="ARBA" id="ARBA00023201"/>
    </source>
</evidence>
<feature type="transmembrane region" description="Helical" evidence="16">
    <location>
        <begin position="274"/>
        <end position="299"/>
    </location>
</feature>
<evidence type="ECO:0000256" key="10">
    <source>
        <dbReference type="ARBA" id="ARBA00023136"/>
    </source>
</evidence>
<dbReference type="GO" id="GO:0089718">
    <property type="term" value="P:amino acid import across plasma membrane"/>
    <property type="evidence" value="ECO:0007669"/>
    <property type="project" value="TreeGrafter"/>
</dbReference>
<reference evidence="18" key="1">
    <citation type="submission" date="2023-01" db="EMBL/GenBank/DDBJ databases">
        <title>Key to firefly adult light organ development and bioluminescence: homeobox transcription factors regulate luciferase expression and transportation to peroxisome.</title>
        <authorList>
            <person name="Fu X."/>
        </authorList>
    </citation>
    <scope>NUCLEOTIDE SEQUENCE [LARGE SCALE GENOMIC DNA]</scope>
</reference>
<keyword evidence="3 15" id="KW-0813">Transport</keyword>
<feature type="transmembrane region" description="Helical" evidence="16">
    <location>
        <begin position="483"/>
        <end position="503"/>
    </location>
</feature>
<feature type="transmembrane region" description="Helical" evidence="16">
    <location>
        <begin position="204"/>
        <end position="223"/>
    </location>
</feature>
<feature type="binding site" evidence="14">
    <location>
        <position position="44"/>
    </location>
    <ligand>
        <name>Na(+)</name>
        <dbReference type="ChEBI" id="CHEBI:29101"/>
        <label>2</label>
    </ligand>
</feature>
<feature type="binding site" evidence="14">
    <location>
        <position position="388"/>
    </location>
    <ligand>
        <name>Na(+)</name>
        <dbReference type="ChEBI" id="CHEBI:29101"/>
        <label>1</label>
    </ligand>
</feature>